<dbReference type="InterPro" id="IPR023395">
    <property type="entry name" value="MCP_dom_sf"/>
</dbReference>
<dbReference type="SUPFAM" id="SSF103506">
    <property type="entry name" value="Mitochondrial carrier"/>
    <property type="match status" value="1"/>
</dbReference>
<sequence>MTNKSDGSHIRVAGAVAGVGSVAYLTNNVSSFDTVKTRMQCSPPGTYRGAIHCLSQIVRNEVCQPPPMLEPINIAQKLHTDTSQYSRYLRFTREQHLRQLGGPLSTLSCSDLSIITDCISSVINGLNKSLDLSRLRNDSHFLGTEWQVWERD</sequence>
<evidence type="ECO:0000256" key="2">
    <source>
        <dbReference type="ARBA" id="ARBA00022692"/>
    </source>
</evidence>
<dbReference type="EMBL" id="MLYV02000034">
    <property type="protein sequence ID" value="PSS37608.1"/>
    <property type="molecule type" value="Genomic_DNA"/>
</dbReference>
<reference evidence="5 6" key="1">
    <citation type="submission" date="2018-02" db="EMBL/GenBank/DDBJ databases">
        <title>Genome sequence of the basidiomycete white-rot fungus Phlebia centrifuga.</title>
        <authorList>
            <person name="Granchi Z."/>
            <person name="Peng M."/>
            <person name="de Vries R.P."/>
            <person name="Hilden K."/>
            <person name="Makela M.R."/>
            <person name="Grigoriev I."/>
            <person name="Riley R."/>
        </authorList>
    </citation>
    <scope>NUCLEOTIDE SEQUENCE [LARGE SCALE GENOMIC DNA]</scope>
    <source>
        <strain evidence="5 6">FBCC195</strain>
    </source>
</reference>
<keyword evidence="4" id="KW-0472">Membrane</keyword>
<comment type="subcellular location">
    <subcellularLocation>
        <location evidence="1">Membrane</location>
        <topology evidence="1">Multi-pass membrane protein</topology>
    </subcellularLocation>
</comment>
<accession>A0A2R6S5P9</accession>
<evidence type="ECO:0000256" key="3">
    <source>
        <dbReference type="ARBA" id="ARBA00022989"/>
    </source>
</evidence>
<protein>
    <submittedName>
        <fullName evidence="5">Uncharacterized protein</fullName>
    </submittedName>
</protein>
<evidence type="ECO:0000256" key="4">
    <source>
        <dbReference type="ARBA" id="ARBA00023136"/>
    </source>
</evidence>
<dbReference type="Proteomes" id="UP000186601">
    <property type="component" value="Unassembled WGS sequence"/>
</dbReference>
<dbReference type="OrthoDB" id="193856at2759"/>
<dbReference type="InterPro" id="IPR018108">
    <property type="entry name" value="MCP_transmembrane"/>
</dbReference>
<dbReference type="AlphaFoldDB" id="A0A2R6S5P9"/>
<keyword evidence="2" id="KW-0812">Transmembrane</keyword>
<dbReference type="Gene3D" id="1.50.40.10">
    <property type="entry name" value="Mitochondrial carrier domain"/>
    <property type="match status" value="1"/>
</dbReference>
<organism evidence="5 6">
    <name type="scientific">Hermanssonia centrifuga</name>
    <dbReference type="NCBI Taxonomy" id="98765"/>
    <lineage>
        <taxon>Eukaryota</taxon>
        <taxon>Fungi</taxon>
        <taxon>Dikarya</taxon>
        <taxon>Basidiomycota</taxon>
        <taxon>Agaricomycotina</taxon>
        <taxon>Agaricomycetes</taxon>
        <taxon>Polyporales</taxon>
        <taxon>Meruliaceae</taxon>
        <taxon>Hermanssonia</taxon>
    </lineage>
</organism>
<gene>
    <name evidence="5" type="ORF">PHLCEN_2v535</name>
</gene>
<dbReference type="STRING" id="98765.A0A2R6S5P9"/>
<keyword evidence="6" id="KW-1185">Reference proteome</keyword>
<evidence type="ECO:0000313" key="5">
    <source>
        <dbReference type="EMBL" id="PSS37608.1"/>
    </source>
</evidence>
<keyword evidence="3" id="KW-1133">Transmembrane helix</keyword>
<dbReference type="GO" id="GO:0016020">
    <property type="term" value="C:membrane"/>
    <property type="evidence" value="ECO:0007669"/>
    <property type="project" value="UniProtKB-SubCell"/>
</dbReference>
<evidence type="ECO:0000313" key="6">
    <source>
        <dbReference type="Proteomes" id="UP000186601"/>
    </source>
</evidence>
<dbReference type="Pfam" id="PF00153">
    <property type="entry name" value="Mito_carr"/>
    <property type="match status" value="1"/>
</dbReference>
<evidence type="ECO:0000256" key="1">
    <source>
        <dbReference type="ARBA" id="ARBA00004141"/>
    </source>
</evidence>
<comment type="caution">
    <text evidence="5">The sequence shown here is derived from an EMBL/GenBank/DDBJ whole genome shotgun (WGS) entry which is preliminary data.</text>
</comment>
<name>A0A2R6S5P9_9APHY</name>
<proteinExistence type="predicted"/>